<dbReference type="EMBL" id="RRYP01013112">
    <property type="protein sequence ID" value="TNV76697.1"/>
    <property type="molecule type" value="Genomic_DNA"/>
</dbReference>
<protein>
    <submittedName>
        <fullName evidence="2">Uncharacterized protein</fullName>
    </submittedName>
</protein>
<keyword evidence="3" id="KW-1185">Reference proteome</keyword>
<evidence type="ECO:0000313" key="3">
    <source>
        <dbReference type="Proteomes" id="UP000785679"/>
    </source>
</evidence>
<proteinExistence type="predicted"/>
<dbReference type="Proteomes" id="UP000785679">
    <property type="component" value="Unassembled WGS sequence"/>
</dbReference>
<accession>A0A8J8SZJ9</accession>
<feature type="region of interest" description="Disordered" evidence="1">
    <location>
        <begin position="64"/>
        <end position="98"/>
    </location>
</feature>
<dbReference type="AlphaFoldDB" id="A0A8J8SZJ9"/>
<sequence>MNKQHKSTPQIQSTFYHANAIVESQNQLMPQRLGTDRHKLQDNVSFRQNKAEQLHQKIFVSQQINRRKMRTQQDNQICKPAPPSYNLPSDPNIAFIDQ</sequence>
<evidence type="ECO:0000313" key="2">
    <source>
        <dbReference type="EMBL" id="TNV76697.1"/>
    </source>
</evidence>
<name>A0A8J8SZJ9_HALGN</name>
<reference evidence="2" key="1">
    <citation type="submission" date="2019-06" db="EMBL/GenBank/DDBJ databases">
        <authorList>
            <person name="Zheng W."/>
        </authorList>
    </citation>
    <scope>NUCLEOTIDE SEQUENCE</scope>
    <source>
        <strain evidence="2">QDHG01</strain>
    </source>
</reference>
<gene>
    <name evidence="2" type="ORF">FGO68_gene4055</name>
</gene>
<comment type="caution">
    <text evidence="2">The sequence shown here is derived from an EMBL/GenBank/DDBJ whole genome shotgun (WGS) entry which is preliminary data.</text>
</comment>
<organism evidence="2 3">
    <name type="scientific">Halteria grandinella</name>
    <dbReference type="NCBI Taxonomy" id="5974"/>
    <lineage>
        <taxon>Eukaryota</taxon>
        <taxon>Sar</taxon>
        <taxon>Alveolata</taxon>
        <taxon>Ciliophora</taxon>
        <taxon>Intramacronucleata</taxon>
        <taxon>Spirotrichea</taxon>
        <taxon>Stichotrichia</taxon>
        <taxon>Sporadotrichida</taxon>
        <taxon>Halteriidae</taxon>
        <taxon>Halteria</taxon>
    </lineage>
</organism>
<evidence type="ECO:0000256" key="1">
    <source>
        <dbReference type="SAM" id="MobiDB-lite"/>
    </source>
</evidence>